<keyword evidence="2" id="KW-1185">Reference proteome</keyword>
<reference evidence="1 2" key="1">
    <citation type="submission" date="2020-06" db="EMBL/GenBank/DDBJ databases">
        <title>Genome mining for natural products.</title>
        <authorList>
            <person name="Zhang B."/>
            <person name="Shi J."/>
            <person name="Ge H."/>
        </authorList>
    </citation>
    <scope>NUCLEOTIDE SEQUENCE [LARGE SCALE GENOMIC DNA]</scope>
    <source>
        <strain evidence="1 2">NA02069</strain>
    </source>
</reference>
<evidence type="ECO:0000313" key="1">
    <source>
        <dbReference type="EMBL" id="QKZ22062.1"/>
    </source>
</evidence>
<protein>
    <submittedName>
        <fullName evidence="1">Uncharacterized protein</fullName>
    </submittedName>
</protein>
<dbReference type="Proteomes" id="UP000509418">
    <property type="component" value="Chromosome"/>
</dbReference>
<dbReference type="RefSeq" id="WP_176577431.1">
    <property type="nucleotide sequence ID" value="NZ_CP056041.1"/>
</dbReference>
<gene>
    <name evidence="1" type="ORF">HUT05_34765</name>
</gene>
<dbReference type="AlphaFoldDB" id="A0A7H8TG86"/>
<dbReference type="EMBL" id="CP056041">
    <property type="protein sequence ID" value="QKZ22062.1"/>
    <property type="molecule type" value="Genomic_DNA"/>
</dbReference>
<organism evidence="1 2">
    <name type="scientific">Streptomyces chartreusis</name>
    <dbReference type="NCBI Taxonomy" id="1969"/>
    <lineage>
        <taxon>Bacteria</taxon>
        <taxon>Bacillati</taxon>
        <taxon>Actinomycetota</taxon>
        <taxon>Actinomycetes</taxon>
        <taxon>Kitasatosporales</taxon>
        <taxon>Streptomycetaceae</taxon>
        <taxon>Streptomyces</taxon>
    </lineage>
</organism>
<accession>A0A7H8TG86</accession>
<proteinExistence type="predicted"/>
<evidence type="ECO:0000313" key="2">
    <source>
        <dbReference type="Proteomes" id="UP000509418"/>
    </source>
</evidence>
<name>A0A7H8TG86_STRCX</name>
<sequence length="64" mass="6983">MGRKFKWDHATTTVTYDGNAGPTIRGEVSGGPDVQKAKEAVQQSVRAAGYQPDTTVLLNLRYDD</sequence>